<dbReference type="EMBL" id="AYTS01000110">
    <property type="protein sequence ID" value="OOP55878.1"/>
    <property type="molecule type" value="Genomic_DNA"/>
</dbReference>
<evidence type="ECO:0000313" key="2">
    <source>
        <dbReference type="Proteomes" id="UP000189681"/>
    </source>
</evidence>
<gene>
    <name evidence="1" type="ORF">AYP45_12190</name>
</gene>
<evidence type="ECO:0000313" key="1">
    <source>
        <dbReference type="EMBL" id="OOP55878.1"/>
    </source>
</evidence>
<organism evidence="1 2">
    <name type="scientific">Candidatus Brocadia carolinensis</name>
    <dbReference type="NCBI Taxonomy" id="1004156"/>
    <lineage>
        <taxon>Bacteria</taxon>
        <taxon>Pseudomonadati</taxon>
        <taxon>Planctomycetota</taxon>
        <taxon>Candidatus Brocadiia</taxon>
        <taxon>Candidatus Brocadiales</taxon>
        <taxon>Candidatus Brocadiaceae</taxon>
        <taxon>Candidatus Brocadia</taxon>
    </lineage>
</organism>
<comment type="caution">
    <text evidence="1">The sequence shown here is derived from an EMBL/GenBank/DDBJ whole genome shotgun (WGS) entry which is preliminary data.</text>
</comment>
<accession>A0A1V4ARX4</accession>
<name>A0A1V4ARX4_9BACT</name>
<dbReference type="AlphaFoldDB" id="A0A1V4ARX4"/>
<proteinExistence type="predicted"/>
<dbReference type="Proteomes" id="UP000189681">
    <property type="component" value="Unassembled WGS sequence"/>
</dbReference>
<protein>
    <submittedName>
        <fullName evidence="1">Uncharacterized protein</fullName>
    </submittedName>
</protein>
<sequence length="122" mass="13340">MGKILLCILIFAGIQLGCTSNQPSETKTTNPSVEGVVNFAQPTMAIGGEVDPSGFFLTNFRWISGQPDFLYSRIYVEGQIDSSYLNKRVRVTGKTELITAGGVETPKRTFLKIQAEHIAVVD</sequence>
<reference evidence="1 2" key="1">
    <citation type="journal article" date="2017" name="Water Res.">
        <title>Discovery and metagenomic analysis of an anammox bacterial enrichment related to Candidatus "Brocadia caroliniensis" in a full-scale glycerol-fed nitritation-denitritation separate centrate treatment process.</title>
        <authorList>
            <person name="Park H."/>
            <person name="Brotto A.C."/>
            <person name="van Loosdrecht M.C."/>
            <person name="Chandran K."/>
        </authorList>
    </citation>
    <scope>NUCLEOTIDE SEQUENCE [LARGE SCALE GENOMIC DNA]</scope>
    <source>
        <strain evidence="1">26THWARD</strain>
    </source>
</reference>